<feature type="signal peptide" evidence="1">
    <location>
        <begin position="1"/>
        <end position="19"/>
    </location>
</feature>
<dbReference type="AlphaFoldDB" id="A0A6M2CQS5"/>
<keyword evidence="1" id="KW-0732">Signal</keyword>
<evidence type="ECO:0000313" key="2">
    <source>
        <dbReference type="EMBL" id="NOV35886.1"/>
    </source>
</evidence>
<dbReference type="Pfam" id="PF02098">
    <property type="entry name" value="His_binding"/>
    <property type="match status" value="1"/>
</dbReference>
<proteinExistence type="predicted"/>
<feature type="chain" id="PRO_5026690304" evidence="1">
    <location>
        <begin position="20"/>
        <end position="219"/>
    </location>
</feature>
<dbReference type="InterPro" id="IPR012674">
    <property type="entry name" value="Calycin"/>
</dbReference>
<accession>A0A6M2CQS5</accession>
<dbReference type="InterPro" id="IPR002970">
    <property type="entry name" value="Tick_his-bd"/>
</dbReference>
<dbReference type="Gene3D" id="2.40.128.20">
    <property type="match status" value="1"/>
</dbReference>
<organism evidence="2">
    <name type="scientific">Rhipicephalus microplus</name>
    <name type="common">Cattle tick</name>
    <name type="synonym">Boophilus microplus</name>
    <dbReference type="NCBI Taxonomy" id="6941"/>
    <lineage>
        <taxon>Eukaryota</taxon>
        <taxon>Metazoa</taxon>
        <taxon>Ecdysozoa</taxon>
        <taxon>Arthropoda</taxon>
        <taxon>Chelicerata</taxon>
        <taxon>Arachnida</taxon>
        <taxon>Acari</taxon>
        <taxon>Parasitiformes</taxon>
        <taxon>Ixodida</taxon>
        <taxon>Ixodoidea</taxon>
        <taxon>Ixodidae</taxon>
        <taxon>Rhipicephalinae</taxon>
        <taxon>Rhipicephalus</taxon>
        <taxon>Boophilus</taxon>
    </lineage>
</organism>
<dbReference type="VEuPathDB" id="VectorBase:LOC119180963"/>
<dbReference type="SUPFAM" id="SSF50814">
    <property type="entry name" value="Lipocalins"/>
    <property type="match status" value="1"/>
</dbReference>
<sequence length="219" mass="25047">MMRIPCFLLILPILRFSLSENIENRRPFEEDDLYFCYQNATDAVGISGKIYVKIQNFIDPARPPPLCDSAERVGKINDTHYNFTLAAEIPQAPNITVKFNTSLVLSKTGNHSIYNAMTYKYTLLEPPKLRKLMYLSPDLDCMIFVDDRNSTDQAKCQLLQPANYINNNTPTECQRVYEQNCQGENVTVYYPKCQNLPEVTVLDLLRKLNSTTTAAPEQC</sequence>
<dbReference type="GO" id="GO:0043176">
    <property type="term" value="F:amine binding"/>
    <property type="evidence" value="ECO:0007669"/>
    <property type="project" value="InterPro"/>
</dbReference>
<reference evidence="2" key="1">
    <citation type="submission" date="2019-09" db="EMBL/GenBank/DDBJ databases">
        <title>Organ-specific transcriptomic study of the physiology of the cattle tick, Rhipicephalus microplus.</title>
        <authorList>
            <person name="Tirloni L."/>
            <person name="Braz G."/>
            <person name="Gandara A.C.P."/>
            <person name="Sabadin G.A."/>
            <person name="da Silva R.M."/>
            <person name="Guizzo M.G."/>
            <person name="Machado J.A."/>
            <person name="Costa E.P."/>
            <person name="Gomes H.F."/>
            <person name="Moraes J."/>
            <person name="Mota M.B.S."/>
            <person name="Mesquita R.D."/>
            <person name="Alvarenga P.H."/>
            <person name="Alves F."/>
            <person name="Seixas A."/>
            <person name="da Fonseca R.N."/>
            <person name="Fogaca A."/>
            <person name="Logullo C."/>
            <person name="Tanaka A."/>
            <person name="Daffre S."/>
            <person name="Termignoni C."/>
            <person name="Vaz I.S.Jr."/>
            <person name="Oliveira P.L."/>
            <person name="Ribeiro J.M."/>
        </authorList>
    </citation>
    <scope>NUCLEOTIDE SEQUENCE</scope>
    <source>
        <strain evidence="2">Porto Alegre</strain>
    </source>
</reference>
<dbReference type="EMBL" id="GHWJ01003149">
    <property type="protein sequence ID" value="NOV35886.1"/>
    <property type="molecule type" value="Transcribed_RNA"/>
</dbReference>
<dbReference type="GO" id="GO:0030682">
    <property type="term" value="P:symbiont-mediated perturbation of host defenses"/>
    <property type="evidence" value="ECO:0007669"/>
    <property type="project" value="InterPro"/>
</dbReference>
<name>A0A6M2CQS5_RHIMP</name>
<protein>
    <submittedName>
        <fullName evidence="2">Putative lipocal-1 1</fullName>
    </submittedName>
</protein>
<evidence type="ECO:0000256" key="1">
    <source>
        <dbReference type="SAM" id="SignalP"/>
    </source>
</evidence>
<dbReference type="OrthoDB" id="6503015at2759"/>